<dbReference type="AlphaFoldDB" id="W7XKG9"/>
<sequence length="107" mass="13224">MLSSFYNQIHNQCDYFNCKKRIKMKSKLKTERNIRILLYKHQKIQRQKEVKKSTQNPINLCVQKIEIKKEKENQENNNKLVHNLYLHICQNKQINNTIFYQFINKYY</sequence>
<organism evidence="1 2">
    <name type="scientific">Tetrahymena thermophila (strain SB210)</name>
    <dbReference type="NCBI Taxonomy" id="312017"/>
    <lineage>
        <taxon>Eukaryota</taxon>
        <taxon>Sar</taxon>
        <taxon>Alveolata</taxon>
        <taxon>Ciliophora</taxon>
        <taxon>Intramacronucleata</taxon>
        <taxon>Oligohymenophorea</taxon>
        <taxon>Hymenostomatida</taxon>
        <taxon>Tetrahymenina</taxon>
        <taxon>Tetrahymenidae</taxon>
        <taxon>Tetrahymena</taxon>
    </lineage>
</organism>
<evidence type="ECO:0000313" key="1">
    <source>
        <dbReference type="EMBL" id="EWS74894.1"/>
    </source>
</evidence>
<dbReference type="InParanoid" id="W7XKG9"/>
<reference evidence="2" key="1">
    <citation type="journal article" date="2006" name="PLoS Biol.">
        <title>Macronuclear genome sequence of the ciliate Tetrahymena thermophila, a model eukaryote.</title>
        <authorList>
            <person name="Eisen J.A."/>
            <person name="Coyne R.S."/>
            <person name="Wu M."/>
            <person name="Wu D."/>
            <person name="Thiagarajan M."/>
            <person name="Wortman J.R."/>
            <person name="Badger J.H."/>
            <person name="Ren Q."/>
            <person name="Amedeo P."/>
            <person name="Jones K.M."/>
            <person name="Tallon L.J."/>
            <person name="Delcher A.L."/>
            <person name="Salzberg S.L."/>
            <person name="Silva J.C."/>
            <person name="Haas B.J."/>
            <person name="Majoros W.H."/>
            <person name="Farzad M."/>
            <person name="Carlton J.M."/>
            <person name="Smith R.K. Jr."/>
            <person name="Garg J."/>
            <person name="Pearlman R.E."/>
            <person name="Karrer K.M."/>
            <person name="Sun L."/>
            <person name="Manning G."/>
            <person name="Elde N.C."/>
            <person name="Turkewitz A.P."/>
            <person name="Asai D.J."/>
            <person name="Wilkes D.E."/>
            <person name="Wang Y."/>
            <person name="Cai H."/>
            <person name="Collins K."/>
            <person name="Stewart B.A."/>
            <person name="Lee S.R."/>
            <person name="Wilamowska K."/>
            <person name="Weinberg Z."/>
            <person name="Ruzzo W.L."/>
            <person name="Wloga D."/>
            <person name="Gaertig J."/>
            <person name="Frankel J."/>
            <person name="Tsao C.-C."/>
            <person name="Gorovsky M.A."/>
            <person name="Keeling P.J."/>
            <person name="Waller R.F."/>
            <person name="Patron N.J."/>
            <person name="Cherry J.M."/>
            <person name="Stover N.A."/>
            <person name="Krieger C.J."/>
            <person name="del Toro C."/>
            <person name="Ryder H.F."/>
            <person name="Williamson S.C."/>
            <person name="Barbeau R.A."/>
            <person name="Hamilton E.P."/>
            <person name="Orias E."/>
        </authorList>
    </citation>
    <scope>NUCLEOTIDE SEQUENCE [LARGE SCALE GENOMIC DNA]</scope>
    <source>
        <strain evidence="2">SB210</strain>
    </source>
</reference>
<dbReference type="EMBL" id="GG662720">
    <property type="protein sequence ID" value="EWS74894.1"/>
    <property type="molecule type" value="Genomic_DNA"/>
</dbReference>
<dbReference type="RefSeq" id="XP_012652607.1">
    <property type="nucleotide sequence ID" value="XM_012797153.1"/>
</dbReference>
<name>W7XKG9_TETTS</name>
<dbReference type="Proteomes" id="UP000009168">
    <property type="component" value="Unassembled WGS sequence"/>
</dbReference>
<evidence type="ECO:0000313" key="2">
    <source>
        <dbReference type="Proteomes" id="UP000009168"/>
    </source>
</evidence>
<protein>
    <submittedName>
        <fullName evidence="1">Uncharacterized protein</fullName>
    </submittedName>
</protein>
<dbReference type="GeneID" id="24436934"/>
<dbReference type="KEGG" id="tet:TTHERM_000037427"/>
<accession>W7XKG9</accession>
<proteinExistence type="predicted"/>
<keyword evidence="2" id="KW-1185">Reference proteome</keyword>
<gene>
    <name evidence="1" type="ORF">TTHERM_000037427</name>
</gene>